<keyword evidence="6 12" id="KW-0808">Transferase</keyword>
<accession>A0A1G6P6D8</accession>
<gene>
    <name evidence="12" type="ORF">SAMN04488588_1742</name>
</gene>
<evidence type="ECO:0000256" key="10">
    <source>
        <dbReference type="RuleBase" id="RU003693"/>
    </source>
</evidence>
<evidence type="ECO:0000256" key="8">
    <source>
        <dbReference type="ARBA" id="ARBA00023102"/>
    </source>
</evidence>
<comment type="pathway">
    <text evidence="9">Amino-acid biosynthesis.</text>
</comment>
<dbReference type="PANTHER" id="PTHR42885:SF2">
    <property type="entry name" value="HISTIDINOL-PHOSPHATE AMINOTRANSFERASE"/>
    <property type="match status" value="1"/>
</dbReference>
<evidence type="ECO:0000256" key="1">
    <source>
        <dbReference type="ARBA" id="ARBA00001933"/>
    </source>
</evidence>
<keyword evidence="5" id="KW-0028">Amino-acid biosynthesis</keyword>
<dbReference type="InterPro" id="IPR001917">
    <property type="entry name" value="Aminotrans_II_pyridoxalP_BS"/>
</dbReference>
<feature type="domain" description="Aminotransferase class I/classII large" evidence="11">
    <location>
        <begin position="11"/>
        <end position="322"/>
    </location>
</feature>
<keyword evidence="13" id="KW-1185">Reference proteome</keyword>
<dbReference type="InterPro" id="IPR015421">
    <property type="entry name" value="PyrdxlP-dep_Trfase_major"/>
</dbReference>
<dbReference type="Gene3D" id="3.40.640.10">
    <property type="entry name" value="Type I PLP-dependent aspartate aminotransferase-like (Major domain)"/>
    <property type="match status" value="1"/>
</dbReference>
<dbReference type="InterPro" id="IPR015422">
    <property type="entry name" value="PyrdxlP-dep_Trfase_small"/>
</dbReference>
<comment type="cofactor">
    <cofactor evidence="1 10">
        <name>pyridoxal 5'-phosphate</name>
        <dbReference type="ChEBI" id="CHEBI:597326"/>
    </cofactor>
</comment>
<comment type="subunit">
    <text evidence="3">Homodimer.</text>
</comment>
<dbReference type="GO" id="GO:0000105">
    <property type="term" value="P:L-histidine biosynthetic process"/>
    <property type="evidence" value="ECO:0007669"/>
    <property type="project" value="UniProtKB-KW"/>
</dbReference>
<comment type="similarity">
    <text evidence="2">Belongs to the class-II pyridoxal-phosphate-dependent aminotransferase family. Histidinol-phosphate aminotransferase subfamily.</text>
</comment>
<dbReference type="GO" id="GO:0030170">
    <property type="term" value="F:pyridoxal phosphate binding"/>
    <property type="evidence" value="ECO:0007669"/>
    <property type="project" value="InterPro"/>
</dbReference>
<dbReference type="PROSITE" id="PS00599">
    <property type="entry name" value="AA_TRANSFER_CLASS_2"/>
    <property type="match status" value="1"/>
</dbReference>
<evidence type="ECO:0000313" key="12">
    <source>
        <dbReference type="EMBL" id="SDC75810.1"/>
    </source>
</evidence>
<dbReference type="AlphaFoldDB" id="A0A1G6P6D8"/>
<dbReference type="CDD" id="cd00609">
    <property type="entry name" value="AAT_like"/>
    <property type="match status" value="1"/>
</dbReference>
<keyword evidence="8" id="KW-0368">Histidine biosynthesis</keyword>
<protein>
    <submittedName>
        <fullName evidence="12">Histidinol phosphate aminotransferase apoenzyme</fullName>
    </submittedName>
</protein>
<name>A0A1G6P6D8_9BACT</name>
<dbReference type="Proteomes" id="UP000199322">
    <property type="component" value="Unassembled WGS sequence"/>
</dbReference>
<dbReference type="InterPro" id="IPR005861">
    <property type="entry name" value="HisP_aminotrans"/>
</dbReference>
<proteinExistence type="inferred from homology"/>
<dbReference type="SUPFAM" id="SSF53383">
    <property type="entry name" value="PLP-dependent transferases"/>
    <property type="match status" value="1"/>
</dbReference>
<dbReference type="InterPro" id="IPR015424">
    <property type="entry name" value="PyrdxlP-dep_Trfase"/>
</dbReference>
<dbReference type="PANTHER" id="PTHR42885">
    <property type="entry name" value="HISTIDINOL-PHOSPHATE AMINOTRANSFERASE-RELATED"/>
    <property type="match status" value="1"/>
</dbReference>
<evidence type="ECO:0000256" key="9">
    <source>
        <dbReference type="ARBA" id="ARBA00029440"/>
    </source>
</evidence>
<dbReference type="NCBIfam" id="TIGR01141">
    <property type="entry name" value="hisC"/>
    <property type="match status" value="1"/>
</dbReference>
<evidence type="ECO:0000256" key="4">
    <source>
        <dbReference type="ARBA" id="ARBA00022576"/>
    </source>
</evidence>
<evidence type="ECO:0000256" key="5">
    <source>
        <dbReference type="ARBA" id="ARBA00022605"/>
    </source>
</evidence>
<evidence type="ECO:0000256" key="6">
    <source>
        <dbReference type="ARBA" id="ARBA00022679"/>
    </source>
</evidence>
<evidence type="ECO:0000256" key="2">
    <source>
        <dbReference type="ARBA" id="ARBA00007970"/>
    </source>
</evidence>
<evidence type="ECO:0000256" key="7">
    <source>
        <dbReference type="ARBA" id="ARBA00022898"/>
    </source>
</evidence>
<organism evidence="12 13">
    <name type="scientific">Geotoga petraea</name>
    <dbReference type="NCBI Taxonomy" id="28234"/>
    <lineage>
        <taxon>Bacteria</taxon>
        <taxon>Thermotogati</taxon>
        <taxon>Thermotogota</taxon>
        <taxon>Thermotogae</taxon>
        <taxon>Petrotogales</taxon>
        <taxon>Petrotogaceae</taxon>
        <taxon>Geotoga</taxon>
    </lineage>
</organism>
<dbReference type="STRING" id="28234.SAMN04488588_1742"/>
<dbReference type="RefSeq" id="WP_091404891.1">
    <property type="nucleotide sequence ID" value="NZ_FMYV01000007.1"/>
</dbReference>
<sequence>MDIDYKNNSGDLICLDKNESPYNLPAKIREEISLKILNTKFNRYPDFNSENVISKIANFEKLQPENINIGNGSDELLDLIILNTKGKVIINTPTFGMYEFFAKKHGKQLKKIPLNENFQFQINKKDINSKDDLVIICSPNNPTGTEIQEDRLIEILDTGVNVLLDEAYYSFSDKDYKFLIKEYNNLIITRTFSKAFGLAAIRAGYSISSIKYSLEIRKLVSPFSLNKLSEIVIEKILENYEEIEKSTEEIKKNRDRIYANFKKYSIESKTNFVLLKFEDADFVYNQLFSEGIVTRKYNEELEQFIRVTVGNEYETKTFIKALSNILKKL</sequence>
<dbReference type="GO" id="GO:0004400">
    <property type="term" value="F:histidinol-phosphate transaminase activity"/>
    <property type="evidence" value="ECO:0007669"/>
    <property type="project" value="InterPro"/>
</dbReference>
<reference evidence="12 13" key="1">
    <citation type="submission" date="2016-10" db="EMBL/GenBank/DDBJ databases">
        <authorList>
            <person name="de Groot N.N."/>
        </authorList>
    </citation>
    <scope>NUCLEOTIDE SEQUENCE [LARGE SCALE GENOMIC DNA]</scope>
    <source>
        <strain evidence="12 13">WG14</strain>
    </source>
</reference>
<keyword evidence="7 10" id="KW-0663">Pyridoxal phosphate</keyword>
<dbReference type="EMBL" id="FMYV01000007">
    <property type="protein sequence ID" value="SDC75810.1"/>
    <property type="molecule type" value="Genomic_DNA"/>
</dbReference>
<evidence type="ECO:0000313" key="13">
    <source>
        <dbReference type="Proteomes" id="UP000199322"/>
    </source>
</evidence>
<dbReference type="Gene3D" id="3.90.1150.10">
    <property type="entry name" value="Aspartate Aminotransferase, domain 1"/>
    <property type="match status" value="1"/>
</dbReference>
<dbReference type="Pfam" id="PF00155">
    <property type="entry name" value="Aminotran_1_2"/>
    <property type="match status" value="1"/>
</dbReference>
<keyword evidence="4 12" id="KW-0032">Aminotransferase</keyword>
<evidence type="ECO:0000256" key="3">
    <source>
        <dbReference type="ARBA" id="ARBA00011738"/>
    </source>
</evidence>
<dbReference type="InterPro" id="IPR004839">
    <property type="entry name" value="Aminotransferase_I/II_large"/>
</dbReference>
<evidence type="ECO:0000259" key="11">
    <source>
        <dbReference type="Pfam" id="PF00155"/>
    </source>
</evidence>